<dbReference type="OrthoDB" id="5297564at2"/>
<evidence type="ECO:0000256" key="1">
    <source>
        <dbReference type="SAM" id="Coils"/>
    </source>
</evidence>
<keyword evidence="1" id="KW-0175">Coiled coil</keyword>
<keyword evidence="5" id="KW-1185">Reference proteome</keyword>
<feature type="signal peptide" evidence="3">
    <location>
        <begin position="1"/>
        <end position="26"/>
    </location>
</feature>
<accession>A0A3N6MNE7</accession>
<comment type="caution">
    <text evidence="4">The sequence shown here is derived from an EMBL/GenBank/DDBJ whole genome shotgun (WGS) entry which is preliminary data.</text>
</comment>
<dbReference type="Proteomes" id="UP000272778">
    <property type="component" value="Unassembled WGS sequence"/>
</dbReference>
<protein>
    <submittedName>
        <fullName evidence="4">Acetate kinase</fullName>
    </submittedName>
</protein>
<name>A0A3N6MNE7_9BURK</name>
<dbReference type="GO" id="GO:0016301">
    <property type="term" value="F:kinase activity"/>
    <property type="evidence" value="ECO:0007669"/>
    <property type="project" value="UniProtKB-KW"/>
</dbReference>
<dbReference type="EMBL" id="RQIS01000010">
    <property type="protein sequence ID" value="RQH05404.1"/>
    <property type="molecule type" value="Genomic_DNA"/>
</dbReference>
<dbReference type="InterPro" id="IPR036709">
    <property type="entry name" value="Autotransporte_beta_dom_sf"/>
</dbReference>
<feature type="compositionally biased region" description="Polar residues" evidence="2">
    <location>
        <begin position="144"/>
        <end position="174"/>
    </location>
</feature>
<feature type="compositionally biased region" description="Low complexity" evidence="2">
    <location>
        <begin position="95"/>
        <end position="143"/>
    </location>
</feature>
<sequence>MKRMPFRRMRAITYATLALFSVTGQAQSLEDQSAQDNITTLRQELNVRVKELEALKHKLAEEEANFARLSRALDTGKLEQQRGTGGTDANGLPIGAAATSGATPSTQGATTDQATSAQSTAPSDTTNPQTTNPQTTNAQAATPGQTVPVQGTSSGGVTSAPVQSGQAGSGQNAPVGQAPVVDTRPPAVAPIFDQPGVLTPRHTFVIEPYFEFAYSSENQLSLVGYTIIPALLIGLINVSEVKTTTLTGGVAMRYGITNRMEFEVRVPYVYQTNDTVGRQIFTGAAANSVISSNGNGIGDVEMTMRYQFNQGGPDKFYYVGWLRLKTDTGKSPFDVVTDCTTTCISNTTGTGLPLQQPTGSGFWAIQPGLTWLFPTDPVVFFGNFSYLHSFGKDETLTLRNGATQFLGNVQPGDIWGFNIGMGLALNEKASVSIGYDQSIILPTSQNGQTVPGSVRVVLGTLLIGYSYRLSPTTTLNFSIGAGLTRDTPDVTLTLRIPMSL</sequence>
<feature type="chain" id="PRO_5018208518" evidence="3">
    <location>
        <begin position="27"/>
        <end position="500"/>
    </location>
</feature>
<evidence type="ECO:0000256" key="2">
    <source>
        <dbReference type="SAM" id="MobiDB-lite"/>
    </source>
</evidence>
<keyword evidence="4" id="KW-0418">Kinase</keyword>
<organism evidence="4 5">
    <name type="scientific">Paraburkholderia dinghuensis</name>
    <dbReference type="NCBI Taxonomy" id="2305225"/>
    <lineage>
        <taxon>Bacteria</taxon>
        <taxon>Pseudomonadati</taxon>
        <taxon>Pseudomonadota</taxon>
        <taxon>Betaproteobacteria</taxon>
        <taxon>Burkholderiales</taxon>
        <taxon>Burkholderiaceae</taxon>
        <taxon>Paraburkholderia</taxon>
    </lineage>
</organism>
<feature type="region of interest" description="Disordered" evidence="2">
    <location>
        <begin position="77"/>
        <end position="181"/>
    </location>
</feature>
<gene>
    <name evidence="4" type="ORF">D1Y85_15185</name>
</gene>
<feature type="coiled-coil region" evidence="1">
    <location>
        <begin position="42"/>
        <end position="72"/>
    </location>
</feature>
<evidence type="ECO:0000256" key="3">
    <source>
        <dbReference type="SAM" id="SignalP"/>
    </source>
</evidence>
<dbReference type="SUPFAM" id="SSF103515">
    <property type="entry name" value="Autotransporter"/>
    <property type="match status" value="1"/>
</dbReference>
<keyword evidence="4" id="KW-0808">Transferase</keyword>
<evidence type="ECO:0000313" key="5">
    <source>
        <dbReference type="Proteomes" id="UP000272778"/>
    </source>
</evidence>
<proteinExistence type="predicted"/>
<dbReference type="AlphaFoldDB" id="A0A3N6MNE7"/>
<evidence type="ECO:0000313" key="4">
    <source>
        <dbReference type="EMBL" id="RQH05404.1"/>
    </source>
</evidence>
<keyword evidence="3" id="KW-0732">Signal</keyword>
<reference evidence="4 5" key="1">
    <citation type="submission" date="2018-11" db="EMBL/GenBank/DDBJ databases">
        <title>Paraburkholderia sp. DHOA04, isolated from soil.</title>
        <authorList>
            <person name="Gao Z.-H."/>
            <person name="Qiu L.-H."/>
            <person name="Fu J.-C."/>
        </authorList>
    </citation>
    <scope>NUCLEOTIDE SEQUENCE [LARGE SCALE GENOMIC DNA]</scope>
    <source>
        <strain evidence="4 5">DHOA04</strain>
    </source>
</reference>